<sequence>MSTIKLNAASEHVGQSVQFIAAVQQIATGKKVLVARQRVQACHVLYVGDASRQFFKVTCWGETKPTLLHSSSSSEDSNPLQLSSVDAMLQIGDIVFFSSCCIKSYRGNVEAQFVLCKDKSTTSSTVQLLYRKDRYFSTQNVSLKDLYPMISWYKQSCREFTFEEGVSPKGRRNKCLIKDLKDNMVACVVCKLRKFGDDAGRLTISEGGVATELDGVLLCELIMFDSPRDMMTLNLWDQHADKRFVDRLLRHRGAIEINGIVVSLQALSNRLFANTTPHTVFHLLKLEDLESIELENKIKNFEKPFPTEMIPSGSTTFATLDEIEGCLFEGKAILKNVQVEQICFDRFLGSKSSVLPKFAQQLVEMYCIGCNQALSKLPVCDSTIILRFGACASKCKSHQDNSLDAPCCWRYRPFSITLRDIRNERLQVEVNDQAIKELVGNIEAGVVAESYDSKDQEIILPHFDAAFAVASLLNALMHEQHMQSATLILDNINLQLMSWGGSVQFLIHSTVSIYDDVAKEMHGNVRLVNSIKGCVNAVSLHSS</sequence>
<organism evidence="1 2">
    <name type="scientific">Plasmopara halstedii</name>
    <name type="common">Downy mildew of sunflower</name>
    <dbReference type="NCBI Taxonomy" id="4781"/>
    <lineage>
        <taxon>Eukaryota</taxon>
        <taxon>Sar</taxon>
        <taxon>Stramenopiles</taxon>
        <taxon>Oomycota</taxon>
        <taxon>Peronosporomycetes</taxon>
        <taxon>Peronosporales</taxon>
        <taxon>Peronosporaceae</taxon>
        <taxon>Plasmopara</taxon>
    </lineage>
</organism>
<evidence type="ECO:0000313" key="2">
    <source>
        <dbReference type="Proteomes" id="UP000054928"/>
    </source>
</evidence>
<dbReference type="GeneID" id="36395091"/>
<protein>
    <submittedName>
        <fullName evidence="1">Uncharacterized protein</fullName>
    </submittedName>
</protein>
<keyword evidence="2" id="KW-1185">Reference proteome</keyword>
<dbReference type="Proteomes" id="UP000054928">
    <property type="component" value="Unassembled WGS sequence"/>
</dbReference>
<dbReference type="OrthoDB" id="72787at2759"/>
<evidence type="ECO:0000313" key="1">
    <source>
        <dbReference type="EMBL" id="CEG35697.1"/>
    </source>
</evidence>
<dbReference type="RefSeq" id="XP_024572066.1">
    <property type="nucleotide sequence ID" value="XM_024727059.1"/>
</dbReference>
<accession>A0A0P1A6I7</accession>
<reference evidence="2" key="1">
    <citation type="submission" date="2014-09" db="EMBL/GenBank/DDBJ databases">
        <authorList>
            <person name="Sharma Rahul"/>
            <person name="Thines Marco"/>
        </authorList>
    </citation>
    <scope>NUCLEOTIDE SEQUENCE [LARGE SCALE GENOMIC DNA]</scope>
</reference>
<dbReference type="AlphaFoldDB" id="A0A0P1A6I7"/>
<proteinExistence type="predicted"/>
<dbReference type="PANTHER" id="PTHR38542">
    <property type="entry name" value="OS04G0450500 PROTEIN"/>
    <property type="match status" value="1"/>
</dbReference>
<dbReference type="PANTHER" id="PTHR38542:SF2">
    <property type="entry name" value="REPLICATION FACTOR A C-TERMINAL DOMAIN-CONTAINING PROTEIN"/>
    <property type="match status" value="1"/>
</dbReference>
<dbReference type="EMBL" id="CCYD01000109">
    <property type="protein sequence ID" value="CEG35697.1"/>
    <property type="molecule type" value="Genomic_DNA"/>
</dbReference>
<name>A0A0P1A6I7_PLAHL</name>
<dbReference type="OMA" id="MIEWYKQ"/>